<dbReference type="Gene3D" id="1.25.40.10">
    <property type="entry name" value="Tetratricopeptide repeat domain"/>
    <property type="match status" value="1"/>
</dbReference>
<reference evidence="9" key="1">
    <citation type="submission" date="2024-08" db="EMBL/GenBank/DDBJ databases">
        <authorList>
            <person name="Yu S.T."/>
        </authorList>
    </citation>
    <scope>NUCLEOTIDE SEQUENCE</scope>
    <source>
        <strain evidence="9">R33</strain>
        <plasmid evidence="9">unnamed1</plasmid>
    </source>
</reference>
<dbReference type="InterPro" id="IPR005158">
    <property type="entry name" value="BTAD"/>
</dbReference>
<dbReference type="RefSeq" id="WP_051833119.1">
    <property type="nucleotide sequence ID" value="NZ_CP165728.1"/>
</dbReference>
<gene>
    <name evidence="9" type="ORF">AB5J51_41520</name>
</gene>
<evidence type="ECO:0000256" key="4">
    <source>
        <dbReference type="ARBA" id="ARBA00023125"/>
    </source>
</evidence>
<name>A0AB39YI33_9ACTN</name>
<dbReference type="SMART" id="SM00862">
    <property type="entry name" value="Trans_reg_C"/>
    <property type="match status" value="1"/>
</dbReference>
<dbReference type="PROSITE" id="PS51755">
    <property type="entry name" value="OMPR_PHOB"/>
    <property type="match status" value="1"/>
</dbReference>
<keyword evidence="9" id="KW-0614">Plasmid</keyword>
<dbReference type="InterPro" id="IPR016032">
    <property type="entry name" value="Sig_transdc_resp-reg_C-effctor"/>
</dbReference>
<keyword evidence="2" id="KW-0902">Two-component regulatory system</keyword>
<evidence type="ECO:0000256" key="5">
    <source>
        <dbReference type="ARBA" id="ARBA00023163"/>
    </source>
</evidence>
<protein>
    <submittedName>
        <fullName evidence="9">BTAD domain-containing putative transcriptional regulator</fullName>
    </submittedName>
</protein>
<evidence type="ECO:0000256" key="3">
    <source>
        <dbReference type="ARBA" id="ARBA00023015"/>
    </source>
</evidence>
<dbReference type="SUPFAM" id="SSF46894">
    <property type="entry name" value="C-terminal effector domain of the bipartite response regulators"/>
    <property type="match status" value="1"/>
</dbReference>
<proteinExistence type="inferred from homology"/>
<dbReference type="Gene3D" id="1.10.10.10">
    <property type="entry name" value="Winged helix-like DNA-binding domain superfamily/Winged helix DNA-binding domain"/>
    <property type="match status" value="1"/>
</dbReference>
<evidence type="ECO:0000256" key="2">
    <source>
        <dbReference type="ARBA" id="ARBA00023012"/>
    </source>
</evidence>
<dbReference type="EMBL" id="CP165728">
    <property type="protein sequence ID" value="XDV69406.1"/>
    <property type="molecule type" value="Genomic_DNA"/>
</dbReference>
<feature type="domain" description="OmpR/PhoB-type" evidence="8">
    <location>
        <begin position="1"/>
        <end position="87"/>
    </location>
</feature>
<dbReference type="GO" id="GO:0003677">
    <property type="term" value="F:DNA binding"/>
    <property type="evidence" value="ECO:0007669"/>
    <property type="project" value="UniProtKB-UniRule"/>
</dbReference>
<feature type="region of interest" description="Disordered" evidence="7">
    <location>
        <begin position="240"/>
        <end position="262"/>
    </location>
</feature>
<dbReference type="GO" id="GO:0000160">
    <property type="term" value="P:phosphorelay signal transduction system"/>
    <property type="evidence" value="ECO:0007669"/>
    <property type="project" value="UniProtKB-KW"/>
</dbReference>
<dbReference type="PANTHER" id="PTHR35807:SF1">
    <property type="entry name" value="TRANSCRIPTIONAL REGULATOR REDD"/>
    <property type="match status" value="1"/>
</dbReference>
<comment type="similarity">
    <text evidence="1">Belongs to the AfsR/DnrI/RedD regulatory family.</text>
</comment>
<dbReference type="AlphaFoldDB" id="A0AB39YI33"/>
<dbReference type="GO" id="GO:0006355">
    <property type="term" value="P:regulation of DNA-templated transcription"/>
    <property type="evidence" value="ECO:0007669"/>
    <property type="project" value="InterPro"/>
</dbReference>
<evidence type="ECO:0000256" key="1">
    <source>
        <dbReference type="ARBA" id="ARBA00005820"/>
    </source>
</evidence>
<feature type="DNA-binding region" description="OmpR/PhoB-type" evidence="6">
    <location>
        <begin position="1"/>
        <end position="87"/>
    </location>
</feature>
<evidence type="ECO:0000259" key="8">
    <source>
        <dbReference type="PROSITE" id="PS51755"/>
    </source>
</evidence>
<dbReference type="InterPro" id="IPR011990">
    <property type="entry name" value="TPR-like_helical_dom_sf"/>
</dbReference>
<dbReference type="SUPFAM" id="SSF48452">
    <property type="entry name" value="TPR-like"/>
    <property type="match status" value="1"/>
</dbReference>
<dbReference type="CDD" id="cd15831">
    <property type="entry name" value="BTAD"/>
    <property type="match status" value="1"/>
</dbReference>
<accession>A0AB39YI33</accession>
<dbReference type="PANTHER" id="PTHR35807">
    <property type="entry name" value="TRANSCRIPTIONAL REGULATOR REDD-RELATED"/>
    <property type="match status" value="1"/>
</dbReference>
<keyword evidence="3" id="KW-0805">Transcription regulation</keyword>
<evidence type="ECO:0000313" key="9">
    <source>
        <dbReference type="EMBL" id="XDV69406.1"/>
    </source>
</evidence>
<evidence type="ECO:0000256" key="6">
    <source>
        <dbReference type="PROSITE-ProRule" id="PRU01091"/>
    </source>
</evidence>
<organism evidence="9">
    <name type="scientific">Streptomyces sp. R33</name>
    <dbReference type="NCBI Taxonomy" id="3238629"/>
    <lineage>
        <taxon>Bacteria</taxon>
        <taxon>Bacillati</taxon>
        <taxon>Actinomycetota</taxon>
        <taxon>Actinomycetes</taxon>
        <taxon>Kitasatosporales</taxon>
        <taxon>Streptomycetaceae</taxon>
        <taxon>Streptomyces</taxon>
    </lineage>
</organism>
<dbReference type="Pfam" id="PF00486">
    <property type="entry name" value="Trans_reg_C"/>
    <property type="match status" value="1"/>
</dbReference>
<dbReference type="Pfam" id="PF03704">
    <property type="entry name" value="BTAD"/>
    <property type="match status" value="1"/>
</dbReference>
<dbReference type="SMART" id="SM01043">
    <property type="entry name" value="BTAD"/>
    <property type="match status" value="1"/>
</dbReference>
<dbReference type="InterPro" id="IPR051677">
    <property type="entry name" value="AfsR-DnrI-RedD_regulator"/>
</dbReference>
<sequence length="262" mass="28783">MHIKGVDVTPTATKQAKLLALLALHRGRLVSLTECTEELWAGQAPRSASAAIHTYIGKLRALATTGAPATDPRVVIVTRPGGYQLNPELTQVDSDEFERLAERGHRAVAAGDDAAAATRFRQALALWRGPALADLATGPLLTIRARELEERRRAVLDRCINAELRLGRHYELLGELFTHAAGDPTHEQMHAHLMLALYRAGRRVEALEIYRDLRNELSGRFGLEPSPHIHALYRAVLNSDQSLRRPTPTTTPDKPLAAQTAS</sequence>
<evidence type="ECO:0000256" key="7">
    <source>
        <dbReference type="SAM" id="MobiDB-lite"/>
    </source>
</evidence>
<dbReference type="InterPro" id="IPR036388">
    <property type="entry name" value="WH-like_DNA-bd_sf"/>
</dbReference>
<geneLocation type="plasmid" evidence="9">
    <name>unnamed1</name>
</geneLocation>
<keyword evidence="5" id="KW-0804">Transcription</keyword>
<dbReference type="InterPro" id="IPR001867">
    <property type="entry name" value="OmpR/PhoB-type_DNA-bd"/>
</dbReference>
<keyword evidence="4 6" id="KW-0238">DNA-binding</keyword>